<sequence length="576" mass="62404">MNSTPPPAVDAVTTHDAALPAPAAAPTASSPASVSASAWTRAPATGTKRPAPSLLPAFEPLSSPGLPRPLKRQNRGQPHLQYPTPVPTSATGVLSSSPPPPGLDCVASGRAPLSAVPAVELPENGRVVTMGRSSNSSQLQLSANRLVSRVHVKARYIPAASPLEVNKIEIECYGWNGLKLHCRGRTWELCKGDIFSSETEGTEHIVDVLGARVMIQWPKRSAVAAESLANLSDSSWDDSPPRLQQRDHALLSSPLRRTARIKSPESPTPRGLVSSQRLQALLPNTAEVREDGIQIYEDEPELPLPRRDDDAAVDAGASMMTNVTASFSSELDDEDDENEHHAEEENDPILHSFGPFGPSISHHLGSVFTKMPKQPRPQHRQPHHVSSNDTLSAADLSPMPSSPIKKSFANPSPRALLPAATIKESRQYVPSSPAASTPTAEVSHQETAKAVKEEDKPTPSIEVAPAVTNHVINQLAFSRLASTPLSSIMQNLPDVYKAEVSKDVLRATIEATPCIGIIPRQGKDAAGKPLDSEYYYQPDQDHDLERRSVVDSARKPSLRNCRKQHKQYYWKRPKTP</sequence>
<organism evidence="3 4">
    <name type="scientific">Claviceps pazoutovae</name>
    <dbReference type="NCBI Taxonomy" id="1649127"/>
    <lineage>
        <taxon>Eukaryota</taxon>
        <taxon>Fungi</taxon>
        <taxon>Dikarya</taxon>
        <taxon>Ascomycota</taxon>
        <taxon>Pezizomycotina</taxon>
        <taxon>Sordariomycetes</taxon>
        <taxon>Hypocreomycetidae</taxon>
        <taxon>Hypocreales</taxon>
        <taxon>Clavicipitaceae</taxon>
        <taxon>Claviceps</taxon>
    </lineage>
</organism>
<feature type="region of interest" description="Disordered" evidence="1">
    <location>
        <begin position="1"/>
        <end position="102"/>
    </location>
</feature>
<proteinExistence type="predicted"/>
<dbReference type="Proteomes" id="UP000706124">
    <property type="component" value="Unassembled WGS sequence"/>
</dbReference>
<evidence type="ECO:0000313" key="3">
    <source>
        <dbReference type="EMBL" id="KAG5935978.1"/>
    </source>
</evidence>
<feature type="domain" description="FHA" evidence="2">
    <location>
        <begin position="128"/>
        <end position="181"/>
    </location>
</feature>
<evidence type="ECO:0000259" key="2">
    <source>
        <dbReference type="PROSITE" id="PS50006"/>
    </source>
</evidence>
<feature type="region of interest" description="Disordered" evidence="1">
    <location>
        <begin position="424"/>
        <end position="460"/>
    </location>
</feature>
<keyword evidence="4" id="KW-1185">Reference proteome</keyword>
<feature type="region of interest" description="Disordered" evidence="1">
    <location>
        <begin position="232"/>
        <end position="274"/>
    </location>
</feature>
<gene>
    <name evidence="3" type="ORF">E4U60_002850</name>
</gene>
<dbReference type="PROSITE" id="PS50006">
    <property type="entry name" value="FHA_DOMAIN"/>
    <property type="match status" value="1"/>
</dbReference>
<protein>
    <recommendedName>
        <fullName evidence="2">FHA domain-containing protein</fullName>
    </recommendedName>
</protein>
<evidence type="ECO:0000256" key="1">
    <source>
        <dbReference type="SAM" id="MobiDB-lite"/>
    </source>
</evidence>
<evidence type="ECO:0000313" key="4">
    <source>
        <dbReference type="Proteomes" id="UP000706124"/>
    </source>
</evidence>
<accession>A0A9P7MB02</accession>
<name>A0A9P7MB02_9HYPO</name>
<dbReference type="AlphaFoldDB" id="A0A9P7MB02"/>
<dbReference type="EMBL" id="SRPO01000234">
    <property type="protein sequence ID" value="KAG5935978.1"/>
    <property type="molecule type" value="Genomic_DNA"/>
</dbReference>
<feature type="compositionally biased region" description="Basic and acidic residues" evidence="1">
    <location>
        <begin position="539"/>
        <end position="554"/>
    </location>
</feature>
<reference evidence="3 4" key="1">
    <citation type="journal article" date="2020" name="bioRxiv">
        <title>Whole genome comparisons of ergot fungi reveals the divergence and evolution of species within the genus Claviceps are the result of varying mechanisms driving genome evolution and host range expansion.</title>
        <authorList>
            <person name="Wyka S.A."/>
            <person name="Mondo S.J."/>
            <person name="Liu M."/>
            <person name="Dettman J."/>
            <person name="Nalam V."/>
            <person name="Broders K.D."/>
        </authorList>
    </citation>
    <scope>NUCLEOTIDE SEQUENCE [LARGE SCALE GENOMIC DNA]</scope>
    <source>
        <strain evidence="3 4">CCC 1485</strain>
    </source>
</reference>
<dbReference type="InterPro" id="IPR000253">
    <property type="entry name" value="FHA_dom"/>
</dbReference>
<comment type="caution">
    <text evidence="3">The sequence shown here is derived from an EMBL/GenBank/DDBJ whole genome shotgun (WGS) entry which is preliminary data.</text>
</comment>
<feature type="region of interest" description="Disordered" evidence="1">
    <location>
        <begin position="527"/>
        <end position="576"/>
    </location>
</feature>
<feature type="compositionally biased region" description="Basic and acidic residues" evidence="1">
    <location>
        <begin position="443"/>
        <end position="457"/>
    </location>
</feature>
<feature type="compositionally biased region" description="Basic residues" evidence="1">
    <location>
        <begin position="556"/>
        <end position="576"/>
    </location>
</feature>
<dbReference type="OrthoDB" id="5348546at2759"/>
<feature type="compositionally biased region" description="Low complexity" evidence="1">
    <location>
        <begin position="17"/>
        <end position="38"/>
    </location>
</feature>
<feature type="compositionally biased region" description="Polar residues" evidence="1">
    <location>
        <begin position="428"/>
        <end position="442"/>
    </location>
</feature>
<feature type="region of interest" description="Disordered" evidence="1">
    <location>
        <begin position="328"/>
        <end position="412"/>
    </location>
</feature>